<keyword evidence="7" id="KW-1015">Disulfide bond</keyword>
<evidence type="ECO:0000256" key="1">
    <source>
        <dbReference type="ARBA" id="ARBA00004613"/>
    </source>
</evidence>
<keyword evidence="4" id="KW-0646">Protease inhibitor</keyword>
<dbReference type="Pfam" id="PF17789">
    <property type="entry name" value="MG4"/>
    <property type="match status" value="1"/>
</dbReference>
<keyword evidence="6" id="KW-0722">Serine protease inhibitor</keyword>
<evidence type="ECO:0000256" key="8">
    <source>
        <dbReference type="ARBA" id="ARBA00023180"/>
    </source>
</evidence>
<dbReference type="InterPro" id="IPR002890">
    <property type="entry name" value="MG2"/>
</dbReference>
<dbReference type="Pfam" id="PF07703">
    <property type="entry name" value="A2M_BRD"/>
    <property type="match status" value="1"/>
</dbReference>
<dbReference type="Gene3D" id="2.60.40.1940">
    <property type="match status" value="1"/>
</dbReference>
<dbReference type="SMART" id="SM01359">
    <property type="entry name" value="A2M_N_2"/>
    <property type="match status" value="1"/>
</dbReference>
<dbReference type="GO" id="GO:0004867">
    <property type="term" value="F:serine-type endopeptidase inhibitor activity"/>
    <property type="evidence" value="ECO:0007669"/>
    <property type="project" value="UniProtKB-KW"/>
</dbReference>
<comment type="similarity">
    <text evidence="2">Belongs to the protease inhibitor I39 (alpha-2-macroglobulin) family.</text>
</comment>
<dbReference type="Pfam" id="PF00207">
    <property type="entry name" value="A2M"/>
    <property type="match status" value="1"/>
</dbReference>
<gene>
    <name evidence="13" type="ORF">PECUL_23A059190</name>
</gene>
<dbReference type="Gene3D" id="2.60.120.1540">
    <property type="match status" value="1"/>
</dbReference>
<dbReference type="SUPFAM" id="SSF48239">
    <property type="entry name" value="Terpenoid cyclases/Protein prenyltransferases"/>
    <property type="match status" value="1"/>
</dbReference>
<evidence type="ECO:0000256" key="4">
    <source>
        <dbReference type="ARBA" id="ARBA00022690"/>
    </source>
</evidence>
<evidence type="ECO:0000256" key="3">
    <source>
        <dbReference type="ARBA" id="ARBA00022525"/>
    </source>
</evidence>
<dbReference type="InterPro" id="IPR050473">
    <property type="entry name" value="A2M/Complement_sys"/>
</dbReference>
<dbReference type="InterPro" id="IPR041555">
    <property type="entry name" value="MG3"/>
</dbReference>
<dbReference type="InterPro" id="IPR040839">
    <property type="entry name" value="MG4"/>
</dbReference>
<feature type="domain" description="Alpha-2-macroglobulin bait region" evidence="11">
    <location>
        <begin position="449"/>
        <end position="602"/>
    </location>
</feature>
<dbReference type="SUPFAM" id="SSF81296">
    <property type="entry name" value="E set domains"/>
    <property type="match status" value="1"/>
</dbReference>
<feature type="region of interest" description="Disordered" evidence="9">
    <location>
        <begin position="687"/>
        <end position="712"/>
    </location>
</feature>
<sequence>MQLLLLCVSLTILCSAAEEKSEPYYVVTVPGRLTYPSEDKACVVFEHLTGAVNFKLELHEVDTDRVEPLVDEKIEGHDFSQCYTFHVPSVSDHYNSWHFHMYAEGENLKVNDTKHVAIFKLSDTCFIQTDKPIYKPGQTVQFRVVTINENLKILKEKLPLVTITNPSKNIIAQWHDVSPVQGIADFSFHLADELVLGEYKINIPDQAYRTFSVSEYDLKKFELDFLVPNTVSRKADEFTLEVCGRYTFGKPVKGSVEIHVCKNYVSPFDYDEIDDEELQNCHHISDAKTDEKGCVTKKIDLHFFNLKEYTYVSRLTVSATFKEHHTGHVETGLNSLRIGSPDLLKFTGFDFFYHKGIPYPGTLTVVNVDKQPKPNANVFIIVNNGDERTNISLVTDEKGLAHFSLDTSEWKDSVMIHGAFNLEDEEENDHYTMADRMLYPFYTASNSFFKVENIANKLTCNVKQPVKVEYLIDKNDLNPNSNELTIFYMVSSKGRIVSGGEHNLDVKGESSDTNLHGFFSLNIEPTISMFPEVHLLVFTILKNGAMTADKSIYRVSASYKNKVKLQFSEKEVNPRGKVNLDITAESGSMCSVRSVDKGLLLYRSHESFLPDMGEYEFETGMFYWQWAYGQAYEQRDACQQNTTTGNRHFPPRVAIEIDVESLFQTSYLNLFTNTKIHRPQICSDLDFNPRGSEGRAGLARTSPPRPKEPKKTIERKFHPETWLYDLVGVGPEGHTQISLTTPDSITTWETDAFCLSQSGYGEAERVELTTIQPYFIDLTFPHSVVQDEVFPLTAQVFNYEKTCLVVRVWLSDSPDFKAVKTYNEDTHCICADQSEIYTWNVTAKTIGKIKLKVSSGAHKLEGACPSDHVDLGEKEIEDSLEKTITIKPSGVEEDKTETYRICPQGGSSRQEISLKVPDNRVAGSEHAYISVFGDILNNAADYFEKIFGLPTGCGEQNIASFAASVYMYLYLNHTKQLKPEMTDKLLKVLVVGYQKQMEFKNEDGSYNVFPGDRGNIWLTASVVRYFSEAQKIIYTEDKNIEDSVKYLKSRQLPSGCFQQDIPYFNAFLEDDEEHKDDNEDIKLTAHVVISLIESGLKFEDGLVDNALTCLKKKAHNVTNTFTESLLAYVFTLSKDEDLRQHLLEDLDKKAIQTDLSLHWEIENCYSGNVEISSYVALAYIEHHSTSKDTVKDNEKATKIINWIINEQNVYGGYYSTRDTVIALHAISDYAAHTVIGTGDVSVTVRSLSGFMKQFTVDQANKQLLQKASLPDIPGEYTVTAAGGSCVYVQSHL</sequence>
<dbReference type="FunFam" id="2.60.40.1930:FF:000001">
    <property type="entry name" value="CD109 isoform 3"/>
    <property type="match status" value="1"/>
</dbReference>
<dbReference type="Gene3D" id="2.60.40.10">
    <property type="entry name" value="Immunoglobulins"/>
    <property type="match status" value="2"/>
</dbReference>
<evidence type="ECO:0000313" key="14">
    <source>
        <dbReference type="Proteomes" id="UP001295444"/>
    </source>
</evidence>
<keyword evidence="5 10" id="KW-0732">Signal</keyword>
<keyword evidence="8" id="KW-0325">Glycoprotein</keyword>
<protein>
    <submittedName>
        <fullName evidence="13">Alpha-2-macroglobulin 1</fullName>
    </submittedName>
</protein>
<dbReference type="Gene3D" id="2.60.40.1930">
    <property type="match status" value="2"/>
</dbReference>
<evidence type="ECO:0000256" key="10">
    <source>
        <dbReference type="SAM" id="SignalP"/>
    </source>
</evidence>
<dbReference type="PANTHER" id="PTHR11412">
    <property type="entry name" value="MACROGLOBULIN / COMPLEMENT"/>
    <property type="match status" value="1"/>
</dbReference>
<dbReference type="EMBL" id="OW240922">
    <property type="protein sequence ID" value="CAH2323052.1"/>
    <property type="molecule type" value="Genomic_DNA"/>
</dbReference>
<dbReference type="SMART" id="SM01419">
    <property type="entry name" value="Thiol-ester_cl"/>
    <property type="match status" value="1"/>
</dbReference>
<evidence type="ECO:0000256" key="5">
    <source>
        <dbReference type="ARBA" id="ARBA00022729"/>
    </source>
</evidence>
<dbReference type="Pfam" id="PF01835">
    <property type="entry name" value="MG2"/>
    <property type="match status" value="1"/>
</dbReference>
<feature type="signal peptide" evidence="10">
    <location>
        <begin position="1"/>
        <end position="16"/>
    </location>
</feature>
<comment type="subcellular location">
    <subcellularLocation>
        <location evidence="1">Secreted</location>
    </subcellularLocation>
</comment>
<dbReference type="Gene3D" id="2.20.130.20">
    <property type="match status" value="1"/>
</dbReference>
<organism evidence="13 14">
    <name type="scientific">Pelobates cultripes</name>
    <name type="common">Western spadefoot toad</name>
    <dbReference type="NCBI Taxonomy" id="61616"/>
    <lineage>
        <taxon>Eukaryota</taxon>
        <taxon>Metazoa</taxon>
        <taxon>Chordata</taxon>
        <taxon>Craniata</taxon>
        <taxon>Vertebrata</taxon>
        <taxon>Euteleostomi</taxon>
        <taxon>Amphibia</taxon>
        <taxon>Batrachia</taxon>
        <taxon>Anura</taxon>
        <taxon>Pelobatoidea</taxon>
        <taxon>Pelobatidae</taxon>
        <taxon>Pelobates</taxon>
    </lineage>
</organism>
<dbReference type="InterPro" id="IPR008930">
    <property type="entry name" value="Terpenoid_cyclase/PrenylTrfase"/>
</dbReference>
<dbReference type="InterPro" id="IPR047565">
    <property type="entry name" value="Alpha-macroglob_thiol-ester_cl"/>
</dbReference>
<proteinExistence type="inferred from homology"/>
<dbReference type="SMART" id="SM01360">
    <property type="entry name" value="A2M"/>
    <property type="match status" value="1"/>
</dbReference>
<dbReference type="InterPro" id="IPR014756">
    <property type="entry name" value="Ig_E-set"/>
</dbReference>
<evidence type="ECO:0000259" key="11">
    <source>
        <dbReference type="SMART" id="SM01359"/>
    </source>
</evidence>
<name>A0AAD1TBT8_PELCU</name>
<evidence type="ECO:0000256" key="7">
    <source>
        <dbReference type="ARBA" id="ARBA00023157"/>
    </source>
</evidence>
<dbReference type="Pfam" id="PF07678">
    <property type="entry name" value="TED_complement"/>
    <property type="match status" value="1"/>
</dbReference>
<feature type="chain" id="PRO_5042107491" evidence="10">
    <location>
        <begin position="17"/>
        <end position="1292"/>
    </location>
</feature>
<dbReference type="GO" id="GO:0005615">
    <property type="term" value="C:extracellular space"/>
    <property type="evidence" value="ECO:0007669"/>
    <property type="project" value="InterPro"/>
</dbReference>
<keyword evidence="14" id="KW-1185">Reference proteome</keyword>
<dbReference type="Gene3D" id="1.50.10.20">
    <property type="match status" value="1"/>
</dbReference>
<keyword evidence="3" id="KW-0964">Secreted</keyword>
<reference evidence="13" key="1">
    <citation type="submission" date="2022-03" db="EMBL/GenBank/DDBJ databases">
        <authorList>
            <person name="Alioto T."/>
            <person name="Alioto T."/>
            <person name="Gomez Garrido J."/>
        </authorList>
    </citation>
    <scope>NUCLEOTIDE SEQUENCE</scope>
</reference>
<dbReference type="PANTHER" id="PTHR11412:SF181">
    <property type="entry name" value="ALPHA-2-MACROGLOBULIN-LIKE PROTEIN 1"/>
    <property type="match status" value="1"/>
</dbReference>
<dbReference type="Pfam" id="PF17791">
    <property type="entry name" value="MG3"/>
    <property type="match status" value="1"/>
</dbReference>
<evidence type="ECO:0000259" key="12">
    <source>
        <dbReference type="SMART" id="SM01360"/>
    </source>
</evidence>
<dbReference type="InterPro" id="IPR011625">
    <property type="entry name" value="A2M_N_BRD"/>
</dbReference>
<dbReference type="InterPro" id="IPR013783">
    <property type="entry name" value="Ig-like_fold"/>
</dbReference>
<evidence type="ECO:0000256" key="6">
    <source>
        <dbReference type="ARBA" id="ARBA00022900"/>
    </source>
</evidence>
<evidence type="ECO:0000256" key="9">
    <source>
        <dbReference type="SAM" id="MobiDB-lite"/>
    </source>
</evidence>
<feature type="domain" description="Alpha-2-macroglobulin" evidence="12">
    <location>
        <begin position="721"/>
        <end position="810"/>
    </location>
</feature>
<accession>A0AAD1TBT8</accession>
<dbReference type="PROSITE" id="PS00477">
    <property type="entry name" value="ALPHA_2_MACROGLOBULIN"/>
    <property type="match status" value="1"/>
</dbReference>
<feature type="non-terminal residue" evidence="13">
    <location>
        <position position="1292"/>
    </location>
</feature>
<evidence type="ECO:0000256" key="2">
    <source>
        <dbReference type="ARBA" id="ARBA00010952"/>
    </source>
</evidence>
<evidence type="ECO:0000313" key="13">
    <source>
        <dbReference type="EMBL" id="CAH2323052.1"/>
    </source>
</evidence>
<dbReference type="InterPro" id="IPR019742">
    <property type="entry name" value="MacrogloblnA2_CS"/>
</dbReference>
<dbReference type="InterPro" id="IPR001599">
    <property type="entry name" value="Macroglobln_a2"/>
</dbReference>
<dbReference type="Proteomes" id="UP001295444">
    <property type="component" value="Chromosome 11"/>
</dbReference>
<dbReference type="InterPro" id="IPR011626">
    <property type="entry name" value="Alpha-macroglobulin_TED"/>
</dbReference>